<evidence type="ECO:0000256" key="3">
    <source>
        <dbReference type="ARBA" id="ARBA00023306"/>
    </source>
</evidence>
<dbReference type="Gene3D" id="2.160.20.70">
    <property type="match status" value="1"/>
</dbReference>
<proteinExistence type="predicted"/>
<keyword evidence="3" id="KW-0131">Cell cycle</keyword>
<dbReference type="InterPro" id="IPR013033">
    <property type="entry name" value="MinC"/>
</dbReference>
<gene>
    <name evidence="5" type="primary">minC_11</name>
    <name evidence="5" type="ORF">SDC9_196049</name>
</gene>
<dbReference type="SUPFAM" id="SSF63848">
    <property type="entry name" value="Cell-division inhibitor MinC, C-terminal domain"/>
    <property type="match status" value="1"/>
</dbReference>
<organism evidence="5">
    <name type="scientific">bioreactor metagenome</name>
    <dbReference type="NCBI Taxonomy" id="1076179"/>
    <lineage>
        <taxon>unclassified sequences</taxon>
        <taxon>metagenomes</taxon>
        <taxon>ecological metagenomes</taxon>
    </lineage>
</organism>
<dbReference type="InterPro" id="IPR036145">
    <property type="entry name" value="MinC_C_sf"/>
</dbReference>
<comment type="caution">
    <text evidence="5">The sequence shown here is derived from an EMBL/GenBank/DDBJ whole genome shotgun (WGS) entry which is preliminary data.</text>
</comment>
<keyword evidence="1" id="KW-0132">Cell division</keyword>
<dbReference type="InterPro" id="IPR016098">
    <property type="entry name" value="CAP/MinC_C"/>
</dbReference>
<dbReference type="GO" id="GO:0000902">
    <property type="term" value="P:cell morphogenesis"/>
    <property type="evidence" value="ECO:0007669"/>
    <property type="project" value="InterPro"/>
</dbReference>
<dbReference type="EMBL" id="VSSQ01110770">
    <property type="protein sequence ID" value="MPN48442.1"/>
    <property type="molecule type" value="Genomic_DNA"/>
</dbReference>
<dbReference type="GO" id="GO:0000917">
    <property type="term" value="P:division septum assembly"/>
    <property type="evidence" value="ECO:0007669"/>
    <property type="project" value="UniProtKB-KW"/>
</dbReference>
<dbReference type="AlphaFoldDB" id="A0A645IC85"/>
<dbReference type="PANTHER" id="PTHR34108">
    <property type="entry name" value="SEPTUM SITE-DETERMINING PROTEIN MINC"/>
    <property type="match status" value="1"/>
</dbReference>
<sequence>MRVLSWITYDLETQNLLKSAGVHVGEYRAPVSREAGSSAPPLALAHSLRSGQRVEHDGDIIIVGHVNDGAEILAGGSVVVWGRLKGLAHAGLNGASGHFIVAGAFEAKQIRIGSKVGSYLGMEKEWWGRPVVVLLENDSLMVRDLKIER</sequence>
<evidence type="ECO:0000256" key="1">
    <source>
        <dbReference type="ARBA" id="ARBA00022618"/>
    </source>
</evidence>
<dbReference type="InterPro" id="IPR005526">
    <property type="entry name" value="Septum_form_inhib_MinC_C"/>
</dbReference>
<evidence type="ECO:0000256" key="2">
    <source>
        <dbReference type="ARBA" id="ARBA00023210"/>
    </source>
</evidence>
<accession>A0A645IC85</accession>
<dbReference type="GO" id="GO:1901891">
    <property type="term" value="P:regulation of cell septum assembly"/>
    <property type="evidence" value="ECO:0007669"/>
    <property type="project" value="InterPro"/>
</dbReference>
<evidence type="ECO:0000313" key="5">
    <source>
        <dbReference type="EMBL" id="MPN48442.1"/>
    </source>
</evidence>
<feature type="domain" description="Septum formation inhibitor MinC C-terminal" evidence="4">
    <location>
        <begin position="45"/>
        <end position="142"/>
    </location>
</feature>
<dbReference type="Pfam" id="PF03775">
    <property type="entry name" value="MinC_C"/>
    <property type="match status" value="1"/>
</dbReference>
<name>A0A645IC85_9ZZZZ</name>
<reference evidence="5" key="1">
    <citation type="submission" date="2019-08" db="EMBL/GenBank/DDBJ databases">
        <authorList>
            <person name="Kucharzyk K."/>
            <person name="Murdoch R.W."/>
            <person name="Higgins S."/>
            <person name="Loffler F."/>
        </authorList>
    </citation>
    <scope>NUCLEOTIDE SEQUENCE</scope>
</reference>
<dbReference type="PANTHER" id="PTHR34108:SF1">
    <property type="entry name" value="SEPTUM SITE-DETERMINING PROTEIN MINC"/>
    <property type="match status" value="1"/>
</dbReference>
<protein>
    <submittedName>
        <fullName evidence="5">Septum site-determining protein MinC</fullName>
    </submittedName>
</protein>
<evidence type="ECO:0000259" key="4">
    <source>
        <dbReference type="Pfam" id="PF03775"/>
    </source>
</evidence>
<dbReference type="NCBIfam" id="TIGR01222">
    <property type="entry name" value="minC"/>
    <property type="match status" value="1"/>
</dbReference>
<keyword evidence="2" id="KW-0717">Septation</keyword>